<keyword evidence="2" id="KW-1185">Reference proteome</keyword>
<organism evidence="1 2">
    <name type="scientific">Mucuna pruriens</name>
    <name type="common">Velvet bean</name>
    <name type="synonym">Dolichos pruriens</name>
    <dbReference type="NCBI Taxonomy" id="157652"/>
    <lineage>
        <taxon>Eukaryota</taxon>
        <taxon>Viridiplantae</taxon>
        <taxon>Streptophyta</taxon>
        <taxon>Embryophyta</taxon>
        <taxon>Tracheophyta</taxon>
        <taxon>Spermatophyta</taxon>
        <taxon>Magnoliopsida</taxon>
        <taxon>eudicotyledons</taxon>
        <taxon>Gunneridae</taxon>
        <taxon>Pentapetalae</taxon>
        <taxon>rosids</taxon>
        <taxon>fabids</taxon>
        <taxon>Fabales</taxon>
        <taxon>Fabaceae</taxon>
        <taxon>Papilionoideae</taxon>
        <taxon>50 kb inversion clade</taxon>
        <taxon>NPAAA clade</taxon>
        <taxon>indigoferoid/millettioid clade</taxon>
        <taxon>Phaseoleae</taxon>
        <taxon>Mucuna</taxon>
    </lineage>
</organism>
<dbReference type="Proteomes" id="UP000257109">
    <property type="component" value="Unassembled WGS sequence"/>
</dbReference>
<protein>
    <submittedName>
        <fullName evidence="1">Uncharacterized protein</fullName>
    </submittedName>
</protein>
<evidence type="ECO:0000313" key="1">
    <source>
        <dbReference type="EMBL" id="RDX79190.1"/>
    </source>
</evidence>
<name>A0A371FLX3_MUCPR</name>
<feature type="non-terminal residue" evidence="1">
    <location>
        <position position="1"/>
    </location>
</feature>
<accession>A0A371FLX3</accession>
<proteinExistence type="predicted"/>
<reference evidence="1" key="1">
    <citation type="submission" date="2018-05" db="EMBL/GenBank/DDBJ databases">
        <title>Draft genome of Mucuna pruriens seed.</title>
        <authorList>
            <person name="Nnadi N.E."/>
            <person name="Vos R."/>
            <person name="Hasami M.H."/>
            <person name="Devisetty U.K."/>
            <person name="Aguiy J.C."/>
        </authorList>
    </citation>
    <scope>NUCLEOTIDE SEQUENCE [LARGE SCALE GENOMIC DNA]</scope>
    <source>
        <strain evidence="1">JCA_2017</strain>
    </source>
</reference>
<gene>
    <name evidence="1" type="ORF">CR513_40422</name>
</gene>
<sequence>MLHRDIDSHRENIFHTCCHVLGKLCSIIIDGGNNVNVASMRLYPLKLHISSLDDLDNMTMK</sequence>
<comment type="caution">
    <text evidence="1">The sequence shown here is derived from an EMBL/GenBank/DDBJ whole genome shotgun (WGS) entry which is preliminary data.</text>
</comment>
<dbReference type="OrthoDB" id="1747743at2759"/>
<dbReference type="EMBL" id="QJKJ01008608">
    <property type="protein sequence ID" value="RDX79190.1"/>
    <property type="molecule type" value="Genomic_DNA"/>
</dbReference>
<evidence type="ECO:0000313" key="2">
    <source>
        <dbReference type="Proteomes" id="UP000257109"/>
    </source>
</evidence>
<dbReference type="AlphaFoldDB" id="A0A371FLX3"/>